<dbReference type="InterPro" id="IPR050328">
    <property type="entry name" value="Dev_Immune_Receptor"/>
</dbReference>
<dbReference type="PROSITE" id="PS51450">
    <property type="entry name" value="LRR"/>
    <property type="match status" value="2"/>
</dbReference>
<dbReference type="PANTHER" id="PTHR24373">
    <property type="entry name" value="SLIT RELATED LEUCINE-RICH REPEAT NEURONAL PROTEIN"/>
    <property type="match status" value="1"/>
</dbReference>
<dbReference type="SUPFAM" id="SSF52058">
    <property type="entry name" value="L domain-like"/>
    <property type="match status" value="1"/>
</dbReference>
<dbReference type="PANTHER" id="PTHR24373:SF370">
    <property type="entry name" value="FISH-LIPS, ISOFORM E"/>
    <property type="match status" value="1"/>
</dbReference>
<accession>A0A9N9S8F7</accession>
<protein>
    <submittedName>
        <fullName evidence="5">Uncharacterized protein</fullName>
    </submittedName>
</protein>
<dbReference type="SMART" id="SM00365">
    <property type="entry name" value="LRR_SD22"/>
    <property type="match status" value="4"/>
</dbReference>
<keyword evidence="1" id="KW-0433">Leucine-rich repeat</keyword>
<keyword evidence="3" id="KW-0677">Repeat</keyword>
<reference evidence="5" key="1">
    <citation type="submission" date="2022-01" db="EMBL/GenBank/DDBJ databases">
        <authorList>
            <person name="King R."/>
        </authorList>
    </citation>
    <scope>NUCLEOTIDE SEQUENCE</scope>
</reference>
<dbReference type="Pfam" id="PF13855">
    <property type="entry name" value="LRR_8"/>
    <property type="match status" value="1"/>
</dbReference>
<keyword evidence="2 4" id="KW-0732">Signal</keyword>
<dbReference type="InterPro" id="IPR032675">
    <property type="entry name" value="LRR_dom_sf"/>
</dbReference>
<evidence type="ECO:0000313" key="5">
    <source>
        <dbReference type="EMBL" id="CAG9812333.1"/>
    </source>
</evidence>
<reference evidence="5" key="2">
    <citation type="submission" date="2022-10" db="EMBL/GenBank/DDBJ databases">
        <authorList>
            <consortium name="ENA_rothamsted_submissions"/>
            <consortium name="culmorum"/>
            <person name="King R."/>
        </authorList>
    </citation>
    <scope>NUCLEOTIDE SEQUENCE</scope>
</reference>
<dbReference type="OrthoDB" id="7739973at2759"/>
<feature type="signal peptide" evidence="4">
    <location>
        <begin position="1"/>
        <end position="21"/>
    </location>
</feature>
<proteinExistence type="predicted"/>
<sequence length="282" mass="32981">MKFAKITAFLILFIKINISKSHVIQASVVPTHQASHVKGDIWVHLWKEFGVNLTTFFVRRKTVINNLSFEISTIRSLEVSGFTIKDSKTISFLPVKVSEVFPNLLIYEANNCAINKLLKPNFENLKKLRVLDLQHNQISSFSEDTFDDLQMLIHLDLANNKLHDIEENSFKNLHVLRNLYLGFNEIKHLPLNVFKPLKELRKVALPSNKIRKIFNNHFSSNKKLTNVWLNENSLQCMDDEVFNDMNRLKFVYLEGNTCIDKDYRDKYLKNIEHDISRNCKQC</sequence>
<dbReference type="InterPro" id="IPR001611">
    <property type="entry name" value="Leu-rich_rpt"/>
</dbReference>
<dbReference type="AlphaFoldDB" id="A0A9N9S8F7"/>
<dbReference type="InterPro" id="IPR003591">
    <property type="entry name" value="Leu-rich_rpt_typical-subtyp"/>
</dbReference>
<evidence type="ECO:0000256" key="2">
    <source>
        <dbReference type="ARBA" id="ARBA00022729"/>
    </source>
</evidence>
<dbReference type="SMART" id="SM00369">
    <property type="entry name" value="LRR_TYP"/>
    <property type="match status" value="4"/>
</dbReference>
<evidence type="ECO:0000256" key="3">
    <source>
        <dbReference type="ARBA" id="ARBA00022737"/>
    </source>
</evidence>
<evidence type="ECO:0000256" key="4">
    <source>
        <dbReference type="SAM" id="SignalP"/>
    </source>
</evidence>
<dbReference type="Pfam" id="PF00560">
    <property type="entry name" value="LRR_1"/>
    <property type="match status" value="1"/>
</dbReference>
<dbReference type="GO" id="GO:0005615">
    <property type="term" value="C:extracellular space"/>
    <property type="evidence" value="ECO:0007669"/>
    <property type="project" value="TreeGrafter"/>
</dbReference>
<evidence type="ECO:0000313" key="6">
    <source>
        <dbReference type="Proteomes" id="UP001153620"/>
    </source>
</evidence>
<evidence type="ECO:0000256" key="1">
    <source>
        <dbReference type="ARBA" id="ARBA00022614"/>
    </source>
</evidence>
<gene>
    <name evidence="5" type="ORF">CHIRRI_LOCUS15138</name>
</gene>
<organism evidence="5 6">
    <name type="scientific">Chironomus riparius</name>
    <dbReference type="NCBI Taxonomy" id="315576"/>
    <lineage>
        <taxon>Eukaryota</taxon>
        <taxon>Metazoa</taxon>
        <taxon>Ecdysozoa</taxon>
        <taxon>Arthropoda</taxon>
        <taxon>Hexapoda</taxon>
        <taxon>Insecta</taxon>
        <taxon>Pterygota</taxon>
        <taxon>Neoptera</taxon>
        <taxon>Endopterygota</taxon>
        <taxon>Diptera</taxon>
        <taxon>Nematocera</taxon>
        <taxon>Chironomoidea</taxon>
        <taxon>Chironomidae</taxon>
        <taxon>Chironominae</taxon>
        <taxon>Chironomus</taxon>
    </lineage>
</organism>
<dbReference type="GO" id="GO:0031012">
    <property type="term" value="C:extracellular matrix"/>
    <property type="evidence" value="ECO:0007669"/>
    <property type="project" value="TreeGrafter"/>
</dbReference>
<dbReference type="Proteomes" id="UP001153620">
    <property type="component" value="Chromosome 4"/>
</dbReference>
<name>A0A9N9S8F7_9DIPT</name>
<dbReference type="EMBL" id="OU895880">
    <property type="protein sequence ID" value="CAG9812333.1"/>
    <property type="molecule type" value="Genomic_DNA"/>
</dbReference>
<feature type="chain" id="PRO_5040105329" evidence="4">
    <location>
        <begin position="22"/>
        <end position="282"/>
    </location>
</feature>
<dbReference type="Gene3D" id="3.80.10.10">
    <property type="entry name" value="Ribonuclease Inhibitor"/>
    <property type="match status" value="1"/>
</dbReference>
<keyword evidence="6" id="KW-1185">Reference proteome</keyword>